<evidence type="ECO:0000313" key="2">
    <source>
        <dbReference type="EMBL" id="OOF70987.1"/>
    </source>
</evidence>
<protein>
    <recommendedName>
        <fullName evidence="4">ATPases of ABC transporters with duplicated ATPase domains-containing protein</fullName>
    </recommendedName>
</protein>
<comment type="caution">
    <text evidence="2">The sequence shown here is derived from an EMBL/GenBank/DDBJ whole genome shotgun (WGS) entry which is preliminary data.</text>
</comment>
<organism evidence="2 3">
    <name type="scientific">Rodentibacter caecimuris</name>
    <dbReference type="NCBI Taxonomy" id="1796644"/>
    <lineage>
        <taxon>Bacteria</taxon>
        <taxon>Pseudomonadati</taxon>
        <taxon>Pseudomonadota</taxon>
        <taxon>Gammaproteobacteria</taxon>
        <taxon>Pasteurellales</taxon>
        <taxon>Pasteurellaceae</taxon>
        <taxon>Rodentibacter</taxon>
    </lineage>
</organism>
<accession>A0ABX3L0C8</accession>
<gene>
    <name evidence="2" type="ORF">BKG89_01720</name>
</gene>
<reference evidence="2 3" key="1">
    <citation type="submission" date="2016-10" db="EMBL/GenBank/DDBJ databases">
        <title>Rodentibacter gen. nov. and new species.</title>
        <authorList>
            <person name="Christensen H."/>
        </authorList>
    </citation>
    <scope>NUCLEOTIDE SEQUENCE [LARGE SCALE GENOMIC DNA]</scope>
    <source>
        <strain evidence="2 3">1998236014</strain>
    </source>
</reference>
<dbReference type="Proteomes" id="UP000188820">
    <property type="component" value="Unassembled WGS sequence"/>
</dbReference>
<name>A0ABX3L0C8_9PAST</name>
<evidence type="ECO:0000313" key="3">
    <source>
        <dbReference type="Proteomes" id="UP000188820"/>
    </source>
</evidence>
<keyword evidence="3" id="KW-1185">Reference proteome</keyword>
<evidence type="ECO:0008006" key="4">
    <source>
        <dbReference type="Google" id="ProtNLM"/>
    </source>
</evidence>
<keyword evidence="1" id="KW-0732">Signal</keyword>
<proteinExistence type="predicted"/>
<dbReference type="EMBL" id="MLAA01000005">
    <property type="protein sequence ID" value="OOF70987.1"/>
    <property type="molecule type" value="Genomic_DNA"/>
</dbReference>
<dbReference type="RefSeq" id="WP_077462464.1">
    <property type="nucleotide sequence ID" value="NZ_MLAA01000005.1"/>
</dbReference>
<feature type="chain" id="PRO_5046955015" description="ATPases of ABC transporters with duplicated ATPase domains-containing protein" evidence="1">
    <location>
        <begin position="21"/>
        <end position="194"/>
    </location>
</feature>
<feature type="signal peptide" evidence="1">
    <location>
        <begin position="1"/>
        <end position="20"/>
    </location>
</feature>
<evidence type="ECO:0000256" key="1">
    <source>
        <dbReference type="SAM" id="SignalP"/>
    </source>
</evidence>
<sequence length="194" mass="22851">MGKILLILTALLLNACTNQTALLTPPSKINHDKYVYHLANQQDLGDVARFLYFVKPDNVENWRSQIEILLDRNKSNQTISERIALRERVYRNIGVQDFRLKTYQSKQGTRQDSLIGYVIYAPTKQNKTWQVDIARGQEIPNCGFVQYQYSQKIPKRNKYNHLSKTQLVKYLQKYVIAKEIKKLEALDWKWNCQK</sequence>